<organism evidence="13">
    <name type="scientific">Timema bartmani</name>
    <dbReference type="NCBI Taxonomy" id="61472"/>
    <lineage>
        <taxon>Eukaryota</taxon>
        <taxon>Metazoa</taxon>
        <taxon>Ecdysozoa</taxon>
        <taxon>Arthropoda</taxon>
        <taxon>Hexapoda</taxon>
        <taxon>Insecta</taxon>
        <taxon>Pterygota</taxon>
        <taxon>Neoptera</taxon>
        <taxon>Polyneoptera</taxon>
        <taxon>Phasmatodea</taxon>
        <taxon>Timematodea</taxon>
        <taxon>Timematoidea</taxon>
        <taxon>Timematidae</taxon>
        <taxon>Timema</taxon>
    </lineage>
</organism>
<evidence type="ECO:0000256" key="5">
    <source>
        <dbReference type="ARBA" id="ARBA00022552"/>
    </source>
</evidence>
<dbReference type="InterPro" id="IPR036612">
    <property type="entry name" value="KH_dom_type_1_sf"/>
</dbReference>
<feature type="domain" description="Exosome complex exonuclease Rrp40 N-terminal" evidence="12">
    <location>
        <begin position="26"/>
        <end position="63"/>
    </location>
</feature>
<comment type="similarity">
    <text evidence="3">Belongs to the RRP40 family.</text>
</comment>
<accession>A0A7R9F4B6</accession>
<dbReference type="EMBL" id="OD568276">
    <property type="protein sequence ID" value="CAD7446757.1"/>
    <property type="molecule type" value="Genomic_DNA"/>
</dbReference>
<keyword evidence="6" id="KW-0271">Exosome</keyword>
<evidence type="ECO:0000256" key="7">
    <source>
        <dbReference type="ARBA" id="ARBA00022884"/>
    </source>
</evidence>
<dbReference type="Pfam" id="PF18311">
    <property type="entry name" value="Rrp40_N"/>
    <property type="match status" value="1"/>
</dbReference>
<reference evidence="13" key="1">
    <citation type="submission" date="2020-11" db="EMBL/GenBank/DDBJ databases">
        <authorList>
            <person name="Tran Van P."/>
        </authorList>
    </citation>
    <scope>NUCLEOTIDE SEQUENCE</scope>
</reference>
<keyword evidence="8" id="KW-0539">Nucleus</keyword>
<dbReference type="InterPro" id="IPR037319">
    <property type="entry name" value="Rrp40_S1"/>
</dbReference>
<dbReference type="GO" id="GO:0071035">
    <property type="term" value="P:nuclear polyadenylation-dependent rRNA catabolic process"/>
    <property type="evidence" value="ECO:0007669"/>
    <property type="project" value="TreeGrafter"/>
</dbReference>
<evidence type="ECO:0000313" key="13">
    <source>
        <dbReference type="EMBL" id="CAD7446757.1"/>
    </source>
</evidence>
<dbReference type="SUPFAM" id="SSF54791">
    <property type="entry name" value="Eukaryotic type KH-domain (KH-domain type I)"/>
    <property type="match status" value="1"/>
</dbReference>
<dbReference type="PANTHER" id="PTHR21321:SF1">
    <property type="entry name" value="EXOSOME COMPLEX COMPONENT RRP40"/>
    <property type="match status" value="1"/>
</dbReference>
<gene>
    <name evidence="13" type="ORF">TBIB3V08_LOCUS9081</name>
</gene>
<dbReference type="CDD" id="cd22526">
    <property type="entry name" value="KH-I_Rrp40"/>
    <property type="match status" value="1"/>
</dbReference>
<dbReference type="FunFam" id="2.40.50.140:FF:000112">
    <property type="entry name" value="Exosome complex component RRP40"/>
    <property type="match status" value="1"/>
</dbReference>
<comment type="subcellular location">
    <subcellularLocation>
        <location evidence="1">Cytoplasm</location>
    </subcellularLocation>
    <subcellularLocation>
        <location evidence="2">Nucleus</location>
        <location evidence="2">Nucleolus</location>
    </subcellularLocation>
</comment>
<dbReference type="GO" id="GO:0034475">
    <property type="term" value="P:U4 snRNA 3'-end processing"/>
    <property type="evidence" value="ECO:0007669"/>
    <property type="project" value="TreeGrafter"/>
</dbReference>
<dbReference type="InterPro" id="IPR012340">
    <property type="entry name" value="NA-bd_OB-fold"/>
</dbReference>
<dbReference type="InterPro" id="IPR004088">
    <property type="entry name" value="KH_dom_type_1"/>
</dbReference>
<evidence type="ECO:0000256" key="9">
    <source>
        <dbReference type="ARBA" id="ARBA00030615"/>
    </source>
</evidence>
<dbReference type="SUPFAM" id="SSF50249">
    <property type="entry name" value="Nucleic acid-binding proteins"/>
    <property type="match status" value="1"/>
</dbReference>
<dbReference type="GO" id="GO:0003723">
    <property type="term" value="F:RNA binding"/>
    <property type="evidence" value="ECO:0007669"/>
    <property type="project" value="UniProtKB-KW"/>
</dbReference>
<dbReference type="Gene3D" id="3.30.1370.10">
    <property type="entry name" value="K Homology domain, type 1"/>
    <property type="match status" value="1"/>
</dbReference>
<evidence type="ECO:0000256" key="2">
    <source>
        <dbReference type="ARBA" id="ARBA00004604"/>
    </source>
</evidence>
<name>A0A7R9F4B6_9NEOP</name>
<dbReference type="FunFam" id="3.30.1370.10:FF:000038">
    <property type="entry name" value="exosome complex component RRP40"/>
    <property type="match status" value="1"/>
</dbReference>
<evidence type="ECO:0000256" key="3">
    <source>
        <dbReference type="ARBA" id="ARBA00007841"/>
    </source>
</evidence>
<keyword evidence="7" id="KW-0694">RNA-binding</keyword>
<evidence type="ECO:0000256" key="8">
    <source>
        <dbReference type="ARBA" id="ARBA00023242"/>
    </source>
</evidence>
<dbReference type="Gene3D" id="2.40.50.100">
    <property type="match status" value="1"/>
</dbReference>
<dbReference type="InterPro" id="IPR026699">
    <property type="entry name" value="Exosome_RNA_bind1/RRP40/RRP4"/>
</dbReference>
<evidence type="ECO:0000256" key="1">
    <source>
        <dbReference type="ARBA" id="ARBA00004496"/>
    </source>
</evidence>
<dbReference type="SUPFAM" id="SSF110324">
    <property type="entry name" value="Ribosomal L27 protein-like"/>
    <property type="match status" value="1"/>
</dbReference>
<evidence type="ECO:0000259" key="12">
    <source>
        <dbReference type="Pfam" id="PF18311"/>
    </source>
</evidence>
<dbReference type="GO" id="GO:0005730">
    <property type="term" value="C:nucleolus"/>
    <property type="evidence" value="ECO:0007669"/>
    <property type="project" value="UniProtKB-SubCell"/>
</dbReference>
<dbReference type="AlphaFoldDB" id="A0A7R9F4B6"/>
<dbReference type="InterPro" id="IPR041054">
    <property type="entry name" value="Rrp40_N_euk"/>
</dbReference>
<keyword evidence="4" id="KW-0963">Cytoplasm</keyword>
<evidence type="ECO:0000256" key="4">
    <source>
        <dbReference type="ARBA" id="ARBA00022490"/>
    </source>
</evidence>
<dbReference type="InterPro" id="IPR049469">
    <property type="entry name" value="RRP40_KH-I"/>
</dbReference>
<dbReference type="GO" id="GO:0071034">
    <property type="term" value="P:CUT catabolic process"/>
    <property type="evidence" value="ECO:0007669"/>
    <property type="project" value="TreeGrafter"/>
</dbReference>
<dbReference type="Pfam" id="PF21262">
    <property type="entry name" value="RRP40_S1"/>
    <property type="match status" value="1"/>
</dbReference>
<feature type="domain" description="K Homology" evidence="11">
    <location>
        <begin position="152"/>
        <end position="199"/>
    </location>
</feature>
<evidence type="ECO:0000259" key="11">
    <source>
        <dbReference type="Pfam" id="PF15985"/>
    </source>
</evidence>
<dbReference type="Pfam" id="PF15985">
    <property type="entry name" value="KH_6"/>
    <property type="match status" value="1"/>
</dbReference>
<evidence type="ECO:0000256" key="10">
    <source>
        <dbReference type="ARBA" id="ARBA00069899"/>
    </source>
</evidence>
<dbReference type="GO" id="GO:0010468">
    <property type="term" value="P:regulation of gene expression"/>
    <property type="evidence" value="ECO:0007669"/>
    <property type="project" value="UniProtKB-ARBA"/>
</dbReference>
<dbReference type="GO" id="GO:0071051">
    <property type="term" value="P:poly(A)-dependent snoRNA 3'-end processing"/>
    <property type="evidence" value="ECO:0007669"/>
    <property type="project" value="TreeGrafter"/>
</dbReference>
<protein>
    <recommendedName>
        <fullName evidence="10">Exosome complex component RRP40</fullName>
    </recommendedName>
    <alternativeName>
        <fullName evidence="9">Ribosomal RNA-processing protein 40</fullName>
    </alternativeName>
</protein>
<dbReference type="CDD" id="cd05790">
    <property type="entry name" value="S1_Rrp40"/>
    <property type="match status" value="1"/>
</dbReference>
<dbReference type="PANTHER" id="PTHR21321">
    <property type="entry name" value="PNAS-3 RELATED"/>
    <property type="match status" value="1"/>
</dbReference>
<proteinExistence type="inferred from homology"/>
<keyword evidence="5" id="KW-0698">rRNA processing</keyword>
<dbReference type="GO" id="GO:0000467">
    <property type="term" value="P:exonucleolytic trimming to generate mature 3'-end of 5.8S rRNA from tricistronic rRNA transcript (SSU-rRNA, 5.8S rRNA, LSU-rRNA)"/>
    <property type="evidence" value="ECO:0007669"/>
    <property type="project" value="TreeGrafter"/>
</dbReference>
<dbReference type="GO" id="GO:0000176">
    <property type="term" value="C:nuclear exosome (RNase complex)"/>
    <property type="evidence" value="ECO:0007669"/>
    <property type="project" value="TreeGrafter"/>
</dbReference>
<dbReference type="GO" id="GO:0071038">
    <property type="term" value="P:TRAMP-dependent tRNA surveillance pathway"/>
    <property type="evidence" value="ECO:0007669"/>
    <property type="project" value="TreeGrafter"/>
</dbReference>
<dbReference type="GO" id="GO:0000177">
    <property type="term" value="C:cytoplasmic exosome (RNase complex)"/>
    <property type="evidence" value="ECO:0007669"/>
    <property type="project" value="TreeGrafter"/>
</dbReference>
<evidence type="ECO:0000256" key="6">
    <source>
        <dbReference type="ARBA" id="ARBA00022835"/>
    </source>
</evidence>
<dbReference type="Gene3D" id="2.40.50.140">
    <property type="entry name" value="Nucleic acid-binding proteins"/>
    <property type="match status" value="1"/>
</dbReference>
<sequence>MDVSVGDVVLPGDKVCEISEDQKKRVILGPGLRLNVDQVLISKCGILRMKNANVYWVDSHQKRYIPSRGETVVGVVTNKSGEVFRVDIGSSDQASLSYLAFEGATKKLRPDVNVGDIVFARLITASRDMEPELVCVDSYGKAGKLGILSPEGFTFSCSLNLVRKILRQNCPLLKILGHEIPHEIAIGMNGKVWVKARNVRATIALGHAILAAEHLTKEEIIYMCDDIVNVLSRMQ</sequence>